<protein>
    <submittedName>
        <fullName evidence="3">Mu transposase C-terminal domain-containing protein</fullName>
    </submittedName>
</protein>
<name>A0ABW4WAH5_9HYPH</name>
<evidence type="ECO:0000256" key="1">
    <source>
        <dbReference type="SAM" id="MobiDB-lite"/>
    </source>
</evidence>
<evidence type="ECO:0000259" key="2">
    <source>
        <dbReference type="PROSITE" id="PS50994"/>
    </source>
</evidence>
<evidence type="ECO:0000313" key="4">
    <source>
        <dbReference type="Proteomes" id="UP001597349"/>
    </source>
</evidence>
<feature type="domain" description="Integrase catalytic" evidence="2">
    <location>
        <begin position="287"/>
        <end position="511"/>
    </location>
</feature>
<dbReference type="InterPro" id="IPR036397">
    <property type="entry name" value="RNaseH_sf"/>
</dbReference>
<organism evidence="3 4">
    <name type="scientific">Mesorhizobium calcicola</name>
    <dbReference type="NCBI Taxonomy" id="1300310"/>
    <lineage>
        <taxon>Bacteria</taxon>
        <taxon>Pseudomonadati</taxon>
        <taxon>Pseudomonadota</taxon>
        <taxon>Alphaproteobacteria</taxon>
        <taxon>Hyphomicrobiales</taxon>
        <taxon>Phyllobacteriaceae</taxon>
        <taxon>Mesorhizobium</taxon>
    </lineage>
</organism>
<proteinExistence type="predicted"/>
<dbReference type="PROSITE" id="PS50994">
    <property type="entry name" value="INTEGRASE"/>
    <property type="match status" value="1"/>
</dbReference>
<accession>A0ABW4WAH5</accession>
<evidence type="ECO:0000313" key="3">
    <source>
        <dbReference type="EMBL" id="MFD2053645.1"/>
    </source>
</evidence>
<dbReference type="InterPro" id="IPR001584">
    <property type="entry name" value="Integrase_cat-core"/>
</dbReference>
<dbReference type="Pfam" id="PF09299">
    <property type="entry name" value="Mu-transpos_C"/>
    <property type="match status" value="1"/>
</dbReference>
<comment type="caution">
    <text evidence="3">The sequence shown here is derived from an EMBL/GenBank/DDBJ whole genome shotgun (WGS) entry which is preliminary data.</text>
</comment>
<dbReference type="RefSeq" id="WP_379018763.1">
    <property type="nucleotide sequence ID" value="NZ_JBHUGY010000019.1"/>
</dbReference>
<reference evidence="4" key="1">
    <citation type="journal article" date="2019" name="Int. J. Syst. Evol. Microbiol.">
        <title>The Global Catalogue of Microorganisms (GCM) 10K type strain sequencing project: providing services to taxonomists for standard genome sequencing and annotation.</title>
        <authorList>
            <consortium name="The Broad Institute Genomics Platform"/>
            <consortium name="The Broad Institute Genome Sequencing Center for Infectious Disease"/>
            <person name="Wu L."/>
            <person name="Ma J."/>
        </authorList>
    </citation>
    <scope>NUCLEOTIDE SEQUENCE [LARGE SCALE GENOMIC DNA]</scope>
    <source>
        <strain evidence="4">CGMCC 1.16226</strain>
    </source>
</reference>
<gene>
    <name evidence="3" type="ORF">ACFSQT_11260</name>
</gene>
<dbReference type="InterPro" id="IPR015378">
    <property type="entry name" value="Transposase-like_Mu_C"/>
</dbReference>
<dbReference type="EMBL" id="JBHUGY010000019">
    <property type="protein sequence ID" value="MFD2053645.1"/>
    <property type="molecule type" value="Genomic_DNA"/>
</dbReference>
<dbReference type="Gene3D" id="3.30.420.10">
    <property type="entry name" value="Ribonuclease H-like superfamily/Ribonuclease H"/>
    <property type="match status" value="1"/>
</dbReference>
<dbReference type="SUPFAM" id="SSF53098">
    <property type="entry name" value="Ribonuclease H-like"/>
    <property type="match status" value="1"/>
</dbReference>
<feature type="region of interest" description="Disordered" evidence="1">
    <location>
        <begin position="693"/>
        <end position="747"/>
    </location>
</feature>
<dbReference type="InterPro" id="IPR012337">
    <property type="entry name" value="RNaseH-like_sf"/>
</dbReference>
<dbReference type="Proteomes" id="UP001597349">
    <property type="component" value="Unassembled WGS sequence"/>
</dbReference>
<sequence>MNPALAGSHERSHLFGRHDRLVIDGQSFRVERKVKDSHVLQPVTGDLIAEDFFVVKTDKEINGFIRSKRMRIDEGYYSKAIGILRVRFDDSDLSDLSEEDLRTVAWKKEWCVRFLDAAANVEERWRPRRTIDDCARFIEENADRMDRWYFDTFGERRRPGRRLPGEVRKAFDYPSPPSLKKWLAKFIAGHCRMDSFRPRYSNCGNRSQLDQRAAAVIAVEVQKFASILKPKMADICENVELALYEINKTLPQHQQVYASPNAVRRRIHALDPFMVDAGREGSDYALRKYTPVGKGLSITTALGRVEMDDWEVDLHTLIERSAIWKALTPEQRKLVPRVRMAFTAGICCASRCIVGFNLSINSPSTATTKPALRSVMVDKTELAAAAGAQASWHMHGRPTYVATDGGPAYGREFDDAAMRANISRVIPEQDPRMRGTVEAFFRYMKRLCRYFAGRAFANVVERGDYPAEQLAALTVGEFYKTVIVFIVDYYHLRPHRGLEGRTPYGKWMELEKAGLPPAPSEQQLAVAFGLRRKDRSISKHGVEFLGISYNSLELARLYALLGQKKVDVIVEPEDLGYLFVRIPKQFRGRIKEVPEDHAFLTVPSVDGTGNGKTLAETLLAKRAVREFVKAEQQAGRTIRIDAHRHFLDLAENVRKRAAIATHEITEKTMDLIEARIAFSGRAGFGSVELAAEEPEGDGLGTVVALSTRRRVDTGQKSLPSPESPLEESSPKPTPFGGSMNLYDGEDE</sequence>
<keyword evidence="4" id="KW-1185">Reference proteome</keyword>